<dbReference type="InterPro" id="IPR002369">
    <property type="entry name" value="Integrin_bsu_VWA"/>
</dbReference>
<dbReference type="Pfam" id="PF23105">
    <property type="entry name" value="EGF_integrin"/>
    <property type="match status" value="2"/>
</dbReference>
<dbReference type="GO" id="GO:0033627">
    <property type="term" value="P:cell adhesion mediated by integrin"/>
    <property type="evidence" value="ECO:0007669"/>
    <property type="project" value="TreeGrafter"/>
</dbReference>
<dbReference type="GO" id="GO:0016477">
    <property type="term" value="P:cell migration"/>
    <property type="evidence" value="ECO:0007669"/>
    <property type="project" value="TreeGrafter"/>
</dbReference>
<dbReference type="Pfam" id="PF07974">
    <property type="entry name" value="EGF_2"/>
    <property type="match status" value="1"/>
</dbReference>
<keyword evidence="9 15" id="KW-0130">Cell adhesion</keyword>
<evidence type="ECO:0000313" key="19">
    <source>
        <dbReference type="Proteomes" id="UP000261620"/>
    </source>
</evidence>
<keyword evidence="4" id="KW-0245">EGF-like domain</keyword>
<evidence type="ECO:0000256" key="10">
    <source>
        <dbReference type="ARBA" id="ARBA00022989"/>
    </source>
</evidence>
<dbReference type="SUPFAM" id="SSF57196">
    <property type="entry name" value="EGF/Laminin"/>
    <property type="match status" value="2"/>
</dbReference>
<dbReference type="PANTHER" id="PTHR10082">
    <property type="entry name" value="INTEGRIN BETA SUBUNIT"/>
    <property type="match status" value="1"/>
</dbReference>
<dbReference type="Proteomes" id="UP000261620">
    <property type="component" value="Unplaced"/>
</dbReference>
<dbReference type="Gene3D" id="2.10.25.10">
    <property type="entry name" value="Laminin"/>
    <property type="match status" value="3"/>
</dbReference>
<dbReference type="GO" id="GO:0008305">
    <property type="term" value="C:integrin complex"/>
    <property type="evidence" value="ECO:0007669"/>
    <property type="project" value="TreeGrafter"/>
</dbReference>
<sequence length="563" mass="61986">VVAVKQLERYPVDLYYLVDVSASMQENLDHLKTVGVALSLHMTEHSSDLWLGFGSFVDKPVSPYINVHPSKINNPCSDYEIQCRPAHGFHHVLSMTGNMSEFTRLIKRQRISGNMDTPEGGLDAMLQAAVCQVRILGWRPEAKRLLLLMTDQPSHLALDSRLAGIVTPHDGLCHLENNVYTGSASMDHPSVGQLSDKLLENHIYSIFAVEKQQYQWYEVMSPTHVYTTIYAHIYKLLSEVEVSVSVEDKAVSRYSVSVSPLCPDGSTAVGQSCSGVQPNQTVFFNITIGLLSCPEDGKDEDVTVLVRPVGYNESTVIRIHSKCPCDCGPTKRCYDDNQSQCSQQDNPGQERRPDHELIKNSNGDSNSKCRPDGSDIDCSGRGVCDCGRCVCEQSRLGAVYGKYCEKDDFSCSYKGGLVCGGRGVCVSSECVCVDGWTGDSCSCPVSTATCQSANGLLCSGRGRCVCGRCVCDDPQHSGDFCENCPACQSSCQSYWKCVDCHLAHGLTQRKAGHCNDTCAPLDLSYIPTTNEKTVTYRRDRPPDHPVEMHIQVPKMPLGDPWRF</sequence>
<evidence type="ECO:0000256" key="4">
    <source>
        <dbReference type="ARBA" id="ARBA00022536"/>
    </source>
</evidence>
<dbReference type="OMA" id="ARNCSWQ"/>
<name>A0A3Q3XIY8_MOLML</name>
<dbReference type="InterPro" id="IPR036465">
    <property type="entry name" value="vWFA_dom_sf"/>
</dbReference>
<comment type="subcellular location">
    <subcellularLocation>
        <location evidence="1 15">Cell membrane</location>
        <topology evidence="1 15">Single-pass type I membrane protein</topology>
    </subcellularLocation>
</comment>
<evidence type="ECO:0000256" key="16">
    <source>
        <dbReference type="SAM" id="MobiDB-lite"/>
    </source>
</evidence>
<dbReference type="AlphaFoldDB" id="A0A3Q3XIY8"/>
<dbReference type="PRINTS" id="PR01186">
    <property type="entry name" value="INTEGRINB"/>
</dbReference>
<evidence type="ECO:0000313" key="18">
    <source>
        <dbReference type="Ensembl" id="ENSMMOP00000026509.1"/>
    </source>
</evidence>
<dbReference type="GO" id="GO:0005925">
    <property type="term" value="C:focal adhesion"/>
    <property type="evidence" value="ECO:0007669"/>
    <property type="project" value="TreeGrafter"/>
</dbReference>
<reference evidence="18" key="1">
    <citation type="submission" date="2025-08" db="UniProtKB">
        <authorList>
            <consortium name="Ensembl"/>
        </authorList>
    </citation>
    <scope>IDENTIFICATION</scope>
</reference>
<evidence type="ECO:0000256" key="11">
    <source>
        <dbReference type="ARBA" id="ARBA00023037"/>
    </source>
</evidence>
<dbReference type="GO" id="GO:0005178">
    <property type="term" value="F:integrin binding"/>
    <property type="evidence" value="ECO:0007669"/>
    <property type="project" value="TreeGrafter"/>
</dbReference>
<dbReference type="InterPro" id="IPR057243">
    <property type="entry name" value="Integrin_I-EGF_CS"/>
</dbReference>
<evidence type="ECO:0000256" key="9">
    <source>
        <dbReference type="ARBA" id="ARBA00022889"/>
    </source>
</evidence>
<dbReference type="FunFam" id="2.10.25.10:FF:000043">
    <property type="entry name" value="Integrin beta"/>
    <property type="match status" value="1"/>
</dbReference>
<evidence type="ECO:0000256" key="7">
    <source>
        <dbReference type="ARBA" id="ARBA00022737"/>
    </source>
</evidence>
<dbReference type="SUPFAM" id="SSF53300">
    <property type="entry name" value="vWA-like"/>
    <property type="match status" value="1"/>
</dbReference>
<evidence type="ECO:0000256" key="6">
    <source>
        <dbReference type="ARBA" id="ARBA00022729"/>
    </source>
</evidence>
<dbReference type="FunFam" id="2.10.25.10:FF:000076">
    <property type="entry name" value="Integrin beta"/>
    <property type="match status" value="1"/>
</dbReference>
<organism evidence="18 19">
    <name type="scientific">Mola mola</name>
    <name type="common">Ocean sunfish</name>
    <name type="synonym">Tetraodon mola</name>
    <dbReference type="NCBI Taxonomy" id="94237"/>
    <lineage>
        <taxon>Eukaryota</taxon>
        <taxon>Metazoa</taxon>
        <taxon>Chordata</taxon>
        <taxon>Craniata</taxon>
        <taxon>Vertebrata</taxon>
        <taxon>Euteleostomi</taxon>
        <taxon>Actinopterygii</taxon>
        <taxon>Neopterygii</taxon>
        <taxon>Teleostei</taxon>
        <taxon>Neoteleostei</taxon>
        <taxon>Acanthomorphata</taxon>
        <taxon>Eupercaria</taxon>
        <taxon>Tetraodontiformes</taxon>
        <taxon>Molidae</taxon>
        <taxon>Mola</taxon>
    </lineage>
</organism>
<keyword evidence="6" id="KW-0732">Signal</keyword>
<dbReference type="Pfam" id="PF00362">
    <property type="entry name" value="Integrin_beta"/>
    <property type="match status" value="1"/>
</dbReference>
<dbReference type="PROSITE" id="PS52047">
    <property type="entry name" value="I_EGF_2"/>
    <property type="match status" value="1"/>
</dbReference>
<dbReference type="GO" id="GO:0007229">
    <property type="term" value="P:integrin-mediated signaling pathway"/>
    <property type="evidence" value="ECO:0007669"/>
    <property type="project" value="UniProtKB-KW"/>
</dbReference>
<keyword evidence="11 15" id="KW-0401">Integrin</keyword>
<evidence type="ECO:0000256" key="12">
    <source>
        <dbReference type="ARBA" id="ARBA00023136"/>
    </source>
</evidence>
<feature type="compositionally biased region" description="Basic and acidic residues" evidence="16">
    <location>
        <begin position="348"/>
        <end position="358"/>
    </location>
</feature>
<dbReference type="SUPFAM" id="SSF69179">
    <property type="entry name" value="Integrin domains"/>
    <property type="match status" value="1"/>
</dbReference>
<dbReference type="PANTHER" id="PTHR10082:SF9">
    <property type="entry name" value="INTEGRIN BETA-8"/>
    <property type="match status" value="1"/>
</dbReference>
<dbReference type="SMART" id="SM00187">
    <property type="entry name" value="INB"/>
    <property type="match status" value="1"/>
</dbReference>
<dbReference type="InterPro" id="IPR032695">
    <property type="entry name" value="Integrin_dom_sf"/>
</dbReference>
<proteinExistence type="inferred from homology"/>
<protein>
    <recommendedName>
        <fullName evidence="15">Integrin beta</fullName>
    </recommendedName>
</protein>
<keyword evidence="12" id="KW-0472">Membrane</keyword>
<keyword evidence="14" id="KW-0325">Glycoprotein</keyword>
<evidence type="ECO:0000256" key="8">
    <source>
        <dbReference type="ARBA" id="ARBA00022842"/>
    </source>
</evidence>
<evidence type="ECO:0000256" key="3">
    <source>
        <dbReference type="ARBA" id="ARBA00022475"/>
    </source>
</evidence>
<comment type="similarity">
    <text evidence="2 15">Belongs to the integrin beta chain family.</text>
</comment>
<dbReference type="Gene3D" id="3.40.50.410">
    <property type="entry name" value="von Willebrand factor, type A domain"/>
    <property type="match status" value="1"/>
</dbReference>
<feature type="domain" description="Integrin beta subunit VWA" evidence="17">
    <location>
        <begin position="1"/>
        <end position="325"/>
    </location>
</feature>
<keyword evidence="5 15" id="KW-0812">Transmembrane</keyword>
<dbReference type="InterPro" id="IPR015812">
    <property type="entry name" value="Integrin_bsu"/>
</dbReference>
<feature type="region of interest" description="Disordered" evidence="16">
    <location>
        <begin position="344"/>
        <end position="372"/>
    </location>
</feature>
<keyword evidence="19" id="KW-1185">Reference proteome</keyword>
<keyword evidence="7" id="KW-0677">Repeat</keyword>
<dbReference type="GO" id="GO:0009986">
    <property type="term" value="C:cell surface"/>
    <property type="evidence" value="ECO:0007669"/>
    <property type="project" value="TreeGrafter"/>
</dbReference>
<evidence type="ECO:0000256" key="1">
    <source>
        <dbReference type="ARBA" id="ARBA00004251"/>
    </source>
</evidence>
<keyword evidence="3" id="KW-1003">Cell membrane</keyword>
<keyword evidence="8" id="KW-0460">Magnesium</keyword>
<evidence type="ECO:0000256" key="13">
    <source>
        <dbReference type="ARBA" id="ARBA00023157"/>
    </source>
</evidence>
<dbReference type="PROSITE" id="PS00243">
    <property type="entry name" value="I_EGF_1"/>
    <property type="match status" value="2"/>
</dbReference>
<evidence type="ECO:0000256" key="14">
    <source>
        <dbReference type="ARBA" id="ARBA00023180"/>
    </source>
</evidence>
<dbReference type="FunFam" id="3.40.50.410:FF:000002">
    <property type="entry name" value="Integrin beta"/>
    <property type="match status" value="1"/>
</dbReference>
<dbReference type="STRING" id="94237.ENSMMOP00000026509"/>
<keyword evidence="13" id="KW-1015">Disulfide bond</keyword>
<dbReference type="InterPro" id="IPR013111">
    <property type="entry name" value="EGF_extracell"/>
</dbReference>
<evidence type="ECO:0000256" key="5">
    <source>
        <dbReference type="ARBA" id="ARBA00022692"/>
    </source>
</evidence>
<dbReference type="Ensembl" id="ENSMMOT00000026964.1">
    <property type="protein sequence ID" value="ENSMMOP00000026509.1"/>
    <property type="gene ID" value="ENSMMOG00000020079.1"/>
</dbReference>
<evidence type="ECO:0000256" key="2">
    <source>
        <dbReference type="ARBA" id="ARBA00007449"/>
    </source>
</evidence>
<dbReference type="GO" id="GO:0098609">
    <property type="term" value="P:cell-cell adhesion"/>
    <property type="evidence" value="ECO:0007669"/>
    <property type="project" value="TreeGrafter"/>
</dbReference>
<reference evidence="18" key="2">
    <citation type="submission" date="2025-09" db="UniProtKB">
        <authorList>
            <consortium name="Ensembl"/>
        </authorList>
    </citation>
    <scope>IDENTIFICATION</scope>
</reference>
<keyword evidence="10" id="KW-1133">Transmembrane helix</keyword>
<accession>A0A3Q3XIY8</accession>
<dbReference type="Gene3D" id="2.60.40.1510">
    <property type="entry name" value="ntegrin, alpha v. Chain A, domain 3"/>
    <property type="match status" value="1"/>
</dbReference>
<dbReference type="InterPro" id="IPR057073">
    <property type="entry name" value="EGF_integrin_2"/>
</dbReference>
<evidence type="ECO:0000256" key="15">
    <source>
        <dbReference type="RuleBase" id="RU000633"/>
    </source>
</evidence>
<evidence type="ECO:0000259" key="17">
    <source>
        <dbReference type="SMART" id="SM00187"/>
    </source>
</evidence>